<comment type="subcellular location">
    <subcellularLocation>
        <location evidence="2">Cytoplasm</location>
    </subcellularLocation>
</comment>
<feature type="binding site" evidence="14">
    <location>
        <position position="305"/>
    </location>
    <ligand>
        <name>S-adenosyl-L-methionine</name>
        <dbReference type="ChEBI" id="CHEBI:59789"/>
    </ligand>
</feature>
<evidence type="ECO:0000256" key="12">
    <source>
        <dbReference type="ARBA" id="ARBA00031088"/>
    </source>
</evidence>
<evidence type="ECO:0000259" key="15">
    <source>
        <dbReference type="PROSITE" id="PS51686"/>
    </source>
</evidence>
<feature type="binding site" evidence="14">
    <location>
        <begin position="254"/>
        <end position="260"/>
    </location>
    <ligand>
        <name>S-adenosyl-L-methionine</name>
        <dbReference type="ChEBI" id="CHEBI:59789"/>
    </ligand>
</feature>
<evidence type="ECO:0000313" key="17">
    <source>
        <dbReference type="Proteomes" id="UP001519296"/>
    </source>
</evidence>
<comment type="function">
    <text evidence="1">Specifically methylates the cytosine at position 967 (m5C967) of 16S rRNA.</text>
</comment>
<accession>A0ABS5B4K4</accession>
<evidence type="ECO:0000256" key="9">
    <source>
        <dbReference type="ARBA" id="ARBA00022691"/>
    </source>
</evidence>
<evidence type="ECO:0000256" key="8">
    <source>
        <dbReference type="ARBA" id="ARBA00022679"/>
    </source>
</evidence>
<dbReference type="PROSITE" id="PS01153">
    <property type="entry name" value="NOL1_NOP2_SUN"/>
    <property type="match status" value="1"/>
</dbReference>
<dbReference type="CDD" id="cd02440">
    <property type="entry name" value="AdoMet_MTases"/>
    <property type="match status" value="1"/>
</dbReference>
<reference evidence="16 17" key="1">
    <citation type="submission" date="2018-02" db="EMBL/GenBank/DDBJ databases">
        <title>Draft genome sequence of Streptococcus oricebi CCUG 70868T type strain.</title>
        <authorList>
            <person name="Mendez V."/>
            <person name="Salva-Serra F."/>
            <person name="Jaen-Luchoro D."/>
            <person name="Gonzales-Siles L."/>
            <person name="Karlsson R."/>
            <person name="Engstrom-Jakobsson H."/>
            <person name="Busquets A."/>
            <person name="Gomila M."/>
            <person name="Pineiro-Iglesias B."/>
            <person name="Bennasar-Figueras A."/>
            <person name="Seeger M."/>
            <person name="Moore E."/>
        </authorList>
    </citation>
    <scope>NUCLEOTIDE SEQUENCE [LARGE SCALE GENOMIC DNA]</scope>
    <source>
        <strain evidence="16 17">CCUG 70868</strain>
    </source>
</reference>
<feature type="binding site" evidence="14">
    <location>
        <position position="277"/>
    </location>
    <ligand>
        <name>S-adenosyl-L-methionine</name>
        <dbReference type="ChEBI" id="CHEBI:59789"/>
    </ligand>
</feature>
<feature type="binding site" evidence="14">
    <location>
        <position position="324"/>
    </location>
    <ligand>
        <name>S-adenosyl-L-methionine</name>
        <dbReference type="ChEBI" id="CHEBI:59789"/>
    </ligand>
</feature>
<dbReference type="Proteomes" id="UP001519296">
    <property type="component" value="Unassembled WGS sequence"/>
</dbReference>
<sequence>MINKKQTARSVALESLLEIFKEGAYSNLALNKHLSASSLSPADKKLATELVYGTVARKISLEWYLAQVIADREKVDDWVYILLMMSLYQILYLDKVPHHALVHEAVDLAKVKKQAAAPFVNALLRRLTKEELRDPASIKRKNKRYSIQYSLPVWLVKALIEEYGEERSLKIFASLFERNKASLRVVDLSRKEQIKEDLGAQDSLLAPSALIKEQGYLAGHDWFEQGLITIQDESSQLVAPTLALKGDEQVLDACSAPGGKTLHLAQYLTSGQVTALDLYDHKLDLIEDNAQRLGLADKVKTQKLDARKVYQEFGPDAFDKILVDAPCSGIGLIRRKPDVKYRKEASDFLALQKIQLDILDSVCQSLRKGGIITYSTCTILSQENFEVVQKFLADHPNFEQVKLEHERKDILRDGCLLITPELYGSDGFFISQFKRIS</sequence>
<feature type="active site" description="Nucleophile" evidence="14">
    <location>
        <position position="377"/>
    </location>
</feature>
<dbReference type="InterPro" id="IPR001678">
    <property type="entry name" value="MeTrfase_RsmB-F_NOP2_dom"/>
</dbReference>
<keyword evidence="7 14" id="KW-0489">Methyltransferase</keyword>
<dbReference type="SUPFAM" id="SSF53335">
    <property type="entry name" value="S-adenosyl-L-methionine-dependent methyltransferases"/>
    <property type="match status" value="1"/>
</dbReference>
<dbReference type="InterPro" id="IPR004573">
    <property type="entry name" value="rRNA_ssu_MeTfrase_B"/>
</dbReference>
<evidence type="ECO:0000256" key="5">
    <source>
        <dbReference type="ARBA" id="ARBA00022490"/>
    </source>
</evidence>
<dbReference type="NCBIfam" id="TIGR00563">
    <property type="entry name" value="rsmB"/>
    <property type="match status" value="1"/>
</dbReference>
<keyword evidence="5" id="KW-0963">Cytoplasm</keyword>
<dbReference type="RefSeq" id="WP_209627939.1">
    <property type="nucleotide sequence ID" value="NZ_PRDG01000003.1"/>
</dbReference>
<dbReference type="EC" id="2.1.1.176" evidence="4"/>
<evidence type="ECO:0000256" key="4">
    <source>
        <dbReference type="ARBA" id="ARBA00012140"/>
    </source>
</evidence>
<evidence type="ECO:0000256" key="13">
    <source>
        <dbReference type="ARBA" id="ARBA00047283"/>
    </source>
</evidence>
<gene>
    <name evidence="16" type="ORF">C4K46_05740</name>
</gene>
<feature type="domain" description="SAM-dependent MTase RsmB/NOP-type" evidence="15">
    <location>
        <begin position="159"/>
        <end position="436"/>
    </location>
</feature>
<dbReference type="Gene3D" id="3.40.50.150">
    <property type="entry name" value="Vaccinia Virus protein VP39"/>
    <property type="match status" value="1"/>
</dbReference>
<keyword evidence="10 14" id="KW-0694">RNA-binding</keyword>
<dbReference type="InterPro" id="IPR023267">
    <property type="entry name" value="RCMT"/>
</dbReference>
<comment type="catalytic activity">
    <reaction evidence="13">
        <text>cytidine(967) in 16S rRNA + S-adenosyl-L-methionine = 5-methylcytidine(967) in 16S rRNA + S-adenosyl-L-homocysteine + H(+)</text>
        <dbReference type="Rhea" id="RHEA:42748"/>
        <dbReference type="Rhea" id="RHEA-COMP:10219"/>
        <dbReference type="Rhea" id="RHEA-COMP:10220"/>
        <dbReference type="ChEBI" id="CHEBI:15378"/>
        <dbReference type="ChEBI" id="CHEBI:57856"/>
        <dbReference type="ChEBI" id="CHEBI:59789"/>
        <dbReference type="ChEBI" id="CHEBI:74483"/>
        <dbReference type="ChEBI" id="CHEBI:82748"/>
        <dbReference type="EC" id="2.1.1.176"/>
    </reaction>
</comment>
<protein>
    <recommendedName>
        <fullName evidence="4">16S rRNA (cytosine(967)-C(5))-methyltransferase</fullName>
        <ecNumber evidence="4">2.1.1.176</ecNumber>
    </recommendedName>
    <alternativeName>
        <fullName evidence="11">16S rRNA m5C967 methyltransferase</fullName>
    </alternativeName>
    <alternativeName>
        <fullName evidence="12">rRNA (cytosine-C(5)-)-methyltransferase RsmB</fullName>
    </alternativeName>
</protein>
<keyword evidence="9 14" id="KW-0949">S-adenosyl-L-methionine</keyword>
<evidence type="ECO:0000256" key="7">
    <source>
        <dbReference type="ARBA" id="ARBA00022603"/>
    </source>
</evidence>
<dbReference type="SUPFAM" id="SSF48013">
    <property type="entry name" value="NusB-like"/>
    <property type="match status" value="1"/>
</dbReference>
<evidence type="ECO:0000256" key="2">
    <source>
        <dbReference type="ARBA" id="ARBA00004496"/>
    </source>
</evidence>
<evidence type="ECO:0000256" key="10">
    <source>
        <dbReference type="ARBA" id="ARBA00022884"/>
    </source>
</evidence>
<dbReference type="InterPro" id="IPR029063">
    <property type="entry name" value="SAM-dependent_MTases_sf"/>
</dbReference>
<dbReference type="InterPro" id="IPR035926">
    <property type="entry name" value="NusB-like_sf"/>
</dbReference>
<proteinExistence type="inferred from homology"/>
<dbReference type="PROSITE" id="PS51686">
    <property type="entry name" value="SAM_MT_RSMB_NOP"/>
    <property type="match status" value="1"/>
</dbReference>
<evidence type="ECO:0000256" key="6">
    <source>
        <dbReference type="ARBA" id="ARBA00022552"/>
    </source>
</evidence>
<keyword evidence="8 14" id="KW-0808">Transferase</keyword>
<dbReference type="PRINTS" id="PR02008">
    <property type="entry name" value="RCMTFAMILY"/>
</dbReference>
<dbReference type="NCBIfam" id="NF011494">
    <property type="entry name" value="PRK14902.1"/>
    <property type="match status" value="1"/>
</dbReference>
<dbReference type="Gene3D" id="1.10.940.10">
    <property type="entry name" value="NusB-like"/>
    <property type="match status" value="1"/>
</dbReference>
<dbReference type="PANTHER" id="PTHR22807">
    <property type="entry name" value="NOP2 YEAST -RELATED NOL1/NOP2/FMU SUN DOMAIN-CONTAINING"/>
    <property type="match status" value="1"/>
</dbReference>
<dbReference type="InterPro" id="IPR006027">
    <property type="entry name" value="NusB_RsmB_TIM44"/>
</dbReference>
<dbReference type="Pfam" id="PF01029">
    <property type="entry name" value="NusB"/>
    <property type="match status" value="1"/>
</dbReference>
<organism evidence="16 17">
    <name type="scientific">Streptococcus oricebi</name>
    <dbReference type="NCBI Taxonomy" id="1547447"/>
    <lineage>
        <taxon>Bacteria</taxon>
        <taxon>Bacillati</taxon>
        <taxon>Bacillota</taxon>
        <taxon>Bacilli</taxon>
        <taxon>Lactobacillales</taxon>
        <taxon>Streptococcaceae</taxon>
        <taxon>Streptococcus</taxon>
    </lineage>
</organism>
<keyword evidence="17" id="KW-1185">Reference proteome</keyword>
<comment type="similarity">
    <text evidence="3 14">Belongs to the class I-like SAM-binding methyltransferase superfamily. RsmB/NOP family.</text>
</comment>
<keyword evidence="6" id="KW-0698">rRNA processing</keyword>
<comment type="caution">
    <text evidence="16">The sequence shown here is derived from an EMBL/GenBank/DDBJ whole genome shotgun (WGS) entry which is preliminary data.</text>
</comment>
<dbReference type="Gene3D" id="3.30.70.1170">
    <property type="entry name" value="Sun protein, domain 3"/>
    <property type="match status" value="1"/>
</dbReference>
<name>A0ABS5B4K4_9STRE</name>
<dbReference type="EMBL" id="PRDG01000003">
    <property type="protein sequence ID" value="MBP2623441.1"/>
    <property type="molecule type" value="Genomic_DNA"/>
</dbReference>
<evidence type="ECO:0000256" key="3">
    <source>
        <dbReference type="ARBA" id="ARBA00007494"/>
    </source>
</evidence>
<evidence type="ECO:0000256" key="1">
    <source>
        <dbReference type="ARBA" id="ARBA00002724"/>
    </source>
</evidence>
<dbReference type="InterPro" id="IPR049560">
    <property type="entry name" value="MeTrfase_RsmB-F_NOP2_cat"/>
</dbReference>
<evidence type="ECO:0000256" key="11">
    <source>
        <dbReference type="ARBA" id="ARBA00030399"/>
    </source>
</evidence>
<dbReference type="Pfam" id="PF01189">
    <property type="entry name" value="Methyltr_RsmB-F"/>
    <property type="match status" value="1"/>
</dbReference>
<evidence type="ECO:0000313" key="16">
    <source>
        <dbReference type="EMBL" id="MBP2623441.1"/>
    </source>
</evidence>
<evidence type="ECO:0000256" key="14">
    <source>
        <dbReference type="PROSITE-ProRule" id="PRU01023"/>
    </source>
</evidence>
<dbReference type="InterPro" id="IPR018314">
    <property type="entry name" value="RsmB/NOL1/NOP2-like_CS"/>
</dbReference>
<dbReference type="PANTHER" id="PTHR22807:SF53">
    <property type="entry name" value="RIBOSOMAL RNA SMALL SUBUNIT METHYLTRANSFERASE B-RELATED"/>
    <property type="match status" value="1"/>
</dbReference>